<dbReference type="GO" id="GO:0003677">
    <property type="term" value="F:DNA binding"/>
    <property type="evidence" value="ECO:0007669"/>
    <property type="project" value="InterPro"/>
</dbReference>
<dbReference type="Pfam" id="PF04851">
    <property type="entry name" value="ResIII"/>
    <property type="match status" value="1"/>
</dbReference>
<dbReference type="AlphaFoldDB" id="M0KC94"/>
<evidence type="ECO:0000259" key="5">
    <source>
        <dbReference type="PROSITE" id="PS51192"/>
    </source>
</evidence>
<dbReference type="PANTHER" id="PTHR11274:SF0">
    <property type="entry name" value="GENERAL TRANSCRIPTION AND DNA REPAIR FACTOR IIH HELICASE SUBUNIT XPB"/>
    <property type="match status" value="1"/>
</dbReference>
<dbReference type="GO" id="GO:0016787">
    <property type="term" value="F:hydrolase activity"/>
    <property type="evidence" value="ECO:0007669"/>
    <property type="project" value="UniProtKB-KW"/>
</dbReference>
<evidence type="ECO:0000256" key="4">
    <source>
        <dbReference type="ARBA" id="ARBA00022840"/>
    </source>
</evidence>
<feature type="domain" description="Helicase C-terminal" evidence="6">
    <location>
        <begin position="268"/>
        <end position="421"/>
    </location>
</feature>
<reference evidence="7 8" key="1">
    <citation type="journal article" date="2014" name="PLoS Genet.">
        <title>Phylogenetically driven sequencing of extremely halophilic archaea reveals strategies for static and dynamic osmo-response.</title>
        <authorList>
            <person name="Becker E.A."/>
            <person name="Seitzer P.M."/>
            <person name="Tritt A."/>
            <person name="Larsen D."/>
            <person name="Krusor M."/>
            <person name="Yao A.I."/>
            <person name="Wu D."/>
            <person name="Madern D."/>
            <person name="Eisen J.A."/>
            <person name="Darling A.E."/>
            <person name="Facciotti M.T."/>
        </authorList>
    </citation>
    <scope>NUCLEOTIDE SEQUENCE [LARGE SCALE GENOMIC DNA]</scope>
    <source>
        <strain evidence="7 8">JCM 13557</strain>
    </source>
</reference>
<dbReference type="PROSITE" id="PS51194">
    <property type="entry name" value="HELICASE_CTER"/>
    <property type="match status" value="1"/>
</dbReference>
<name>M0KC94_9EURY</name>
<dbReference type="PATRIC" id="fig|1227452.3.peg.2840"/>
<comment type="caution">
    <text evidence="7">The sequence shown here is derived from an EMBL/GenBank/DDBJ whole genome shotgun (WGS) entry which is preliminary data.</text>
</comment>
<gene>
    <name evidence="7" type="ORF">C442_14255</name>
</gene>
<keyword evidence="2" id="KW-0378">Hydrolase</keyword>
<dbReference type="SMART" id="SM00487">
    <property type="entry name" value="DEXDc"/>
    <property type="match status" value="1"/>
</dbReference>
<keyword evidence="8" id="KW-1185">Reference proteome</keyword>
<sequence>MTAALTGITPRPYQDEAHEFATRRDEAVVCLPTGTGKTLVGCMWARTRLHESAIDRILILEPSRFLVEQTHAYYDEYTTIPTTKLDGTVPPSTRSRQWHNGDIVVTTPQTAVNDAANLDFDAVIIDECHHTTGQHAFAQLLDHVEYRYKLGLSATIPASKERDITTAIGPIHRRSWTDLPDEHVPEWIGEIYDTPYPDAYTDVVDILEDARREFAGTRLAGLPTLGIRMLCRDGALALEETLRRNTVMSDILRDDTLPVLDTCPAVHKLDACRAALDEHDFEKAVLFVDRVTIAKQLDAELSEYTTTTLLGRVHTSSDAQQAAVETAQAEETDLIISTAAGEEGIDLPAADLLIVWSNVVSSVRFIQRLGRIMRPDGTDAPRNAIYLATPDSPDYEALRRGIDEAHRAGLDITNINTDTLLTRSSVGRVKHALEGTPQQRSDLANTLNQPASKLDNWLRTNVRDSNVFYLYRVPEDLNEWRQASNGLKNAFGFGSDDDSGETQLADSVRNNFSPTKDHRYYLQEPDIHILETDHPDLLTGNETTRLSASYGPSHQDSGKHSEYGNVDTVTNTMTDNLADADSFYATISTDSRNPQFSFQMQYQGTATKPVINATVRNAAAVATTLTDRLTE</sequence>
<evidence type="ECO:0000256" key="2">
    <source>
        <dbReference type="ARBA" id="ARBA00022801"/>
    </source>
</evidence>
<dbReference type="InterPro" id="IPR014001">
    <property type="entry name" value="Helicase_ATP-bd"/>
</dbReference>
<dbReference type="GO" id="GO:0140097">
    <property type="term" value="F:catalytic activity, acting on DNA"/>
    <property type="evidence" value="ECO:0007669"/>
    <property type="project" value="UniProtKB-ARBA"/>
</dbReference>
<dbReference type="InterPro" id="IPR006935">
    <property type="entry name" value="Helicase/UvrB_N"/>
</dbReference>
<organism evidence="7 8">
    <name type="scientific">Haloarcula amylolytica JCM 13557</name>
    <dbReference type="NCBI Taxonomy" id="1227452"/>
    <lineage>
        <taxon>Archaea</taxon>
        <taxon>Methanobacteriati</taxon>
        <taxon>Methanobacteriota</taxon>
        <taxon>Stenosarchaea group</taxon>
        <taxon>Halobacteria</taxon>
        <taxon>Halobacteriales</taxon>
        <taxon>Haloarculaceae</taxon>
        <taxon>Haloarcula</taxon>
    </lineage>
</organism>
<dbReference type="InterPro" id="IPR001650">
    <property type="entry name" value="Helicase_C-like"/>
</dbReference>
<proteinExistence type="predicted"/>
<keyword evidence="4" id="KW-0067">ATP-binding</keyword>
<dbReference type="PANTHER" id="PTHR11274">
    <property type="entry name" value="RAD25/XP-B DNA REPAIR HELICASE"/>
    <property type="match status" value="1"/>
</dbReference>
<dbReference type="EMBL" id="AOLW01000032">
    <property type="protein sequence ID" value="EMA18438.1"/>
    <property type="molecule type" value="Genomic_DNA"/>
</dbReference>
<evidence type="ECO:0000256" key="3">
    <source>
        <dbReference type="ARBA" id="ARBA00022806"/>
    </source>
</evidence>
<evidence type="ECO:0000256" key="1">
    <source>
        <dbReference type="ARBA" id="ARBA00022741"/>
    </source>
</evidence>
<dbReference type="Gene3D" id="3.40.50.300">
    <property type="entry name" value="P-loop containing nucleotide triphosphate hydrolases"/>
    <property type="match status" value="2"/>
</dbReference>
<evidence type="ECO:0000259" key="6">
    <source>
        <dbReference type="PROSITE" id="PS51194"/>
    </source>
</evidence>
<evidence type="ECO:0000313" key="8">
    <source>
        <dbReference type="Proteomes" id="UP000011623"/>
    </source>
</evidence>
<protein>
    <submittedName>
        <fullName evidence="7">DEAD/DEAH box helicase</fullName>
    </submittedName>
</protein>
<dbReference type="GO" id="GO:0005524">
    <property type="term" value="F:ATP binding"/>
    <property type="evidence" value="ECO:0007669"/>
    <property type="project" value="UniProtKB-KW"/>
</dbReference>
<dbReference type="RefSeq" id="WP_008311491.1">
    <property type="nucleotide sequence ID" value="NZ_AOLW01000032.1"/>
</dbReference>
<keyword evidence="1" id="KW-0547">Nucleotide-binding</keyword>
<keyword evidence="3 7" id="KW-0347">Helicase</keyword>
<dbReference type="GO" id="GO:0004386">
    <property type="term" value="F:helicase activity"/>
    <property type="evidence" value="ECO:0007669"/>
    <property type="project" value="UniProtKB-KW"/>
</dbReference>
<accession>M0KC94</accession>
<dbReference type="Pfam" id="PF00271">
    <property type="entry name" value="Helicase_C"/>
    <property type="match status" value="1"/>
</dbReference>
<dbReference type="InterPro" id="IPR050615">
    <property type="entry name" value="ATP-dep_DNA_Helicase"/>
</dbReference>
<feature type="domain" description="Helicase ATP-binding" evidence="5">
    <location>
        <begin position="18"/>
        <end position="174"/>
    </location>
</feature>
<dbReference type="SMART" id="SM00490">
    <property type="entry name" value="HELICc"/>
    <property type="match status" value="1"/>
</dbReference>
<evidence type="ECO:0000313" key="7">
    <source>
        <dbReference type="EMBL" id="EMA18438.1"/>
    </source>
</evidence>
<dbReference type="PROSITE" id="PS51192">
    <property type="entry name" value="HELICASE_ATP_BIND_1"/>
    <property type="match status" value="1"/>
</dbReference>
<dbReference type="Proteomes" id="UP000011623">
    <property type="component" value="Unassembled WGS sequence"/>
</dbReference>
<dbReference type="SUPFAM" id="SSF52540">
    <property type="entry name" value="P-loop containing nucleoside triphosphate hydrolases"/>
    <property type="match status" value="1"/>
</dbReference>
<dbReference type="InterPro" id="IPR027417">
    <property type="entry name" value="P-loop_NTPase"/>
</dbReference>
<dbReference type="CDD" id="cd17926">
    <property type="entry name" value="DEXHc_RE"/>
    <property type="match status" value="1"/>
</dbReference>